<organism evidence="1 2">
    <name type="scientific">Araneus ventricosus</name>
    <name type="common">Orbweaver spider</name>
    <name type="synonym">Epeira ventricosa</name>
    <dbReference type="NCBI Taxonomy" id="182803"/>
    <lineage>
        <taxon>Eukaryota</taxon>
        <taxon>Metazoa</taxon>
        <taxon>Ecdysozoa</taxon>
        <taxon>Arthropoda</taxon>
        <taxon>Chelicerata</taxon>
        <taxon>Arachnida</taxon>
        <taxon>Araneae</taxon>
        <taxon>Araneomorphae</taxon>
        <taxon>Entelegynae</taxon>
        <taxon>Araneoidea</taxon>
        <taxon>Araneidae</taxon>
        <taxon>Araneus</taxon>
    </lineage>
</organism>
<sequence>MGKAQIRLEPLIIACQSIMECGVLGNMPWFADLSLIVRFAGNDELHPNTSQRELRIPSRTPKALSRMDESVVWLNMYSASKCELFSKRLMEKLNDSLVFPTAVCENNKHWQ</sequence>
<dbReference type="Proteomes" id="UP000499080">
    <property type="component" value="Unassembled WGS sequence"/>
</dbReference>
<dbReference type="AlphaFoldDB" id="A0A4Y2TKM3"/>
<dbReference type="EMBL" id="BGPR01028860">
    <property type="protein sequence ID" value="GBO00284.1"/>
    <property type="molecule type" value="Genomic_DNA"/>
</dbReference>
<comment type="caution">
    <text evidence="1">The sequence shown here is derived from an EMBL/GenBank/DDBJ whole genome shotgun (WGS) entry which is preliminary data.</text>
</comment>
<reference evidence="1 2" key="1">
    <citation type="journal article" date="2019" name="Sci. Rep.">
        <title>Orb-weaving spider Araneus ventricosus genome elucidates the spidroin gene catalogue.</title>
        <authorList>
            <person name="Kono N."/>
            <person name="Nakamura H."/>
            <person name="Ohtoshi R."/>
            <person name="Moran D.A.P."/>
            <person name="Shinohara A."/>
            <person name="Yoshida Y."/>
            <person name="Fujiwara M."/>
            <person name="Mori M."/>
            <person name="Tomita M."/>
            <person name="Arakawa K."/>
        </authorList>
    </citation>
    <scope>NUCLEOTIDE SEQUENCE [LARGE SCALE GENOMIC DNA]</scope>
</reference>
<gene>
    <name evidence="1" type="ORF">AVEN_246391_1</name>
</gene>
<evidence type="ECO:0000313" key="1">
    <source>
        <dbReference type="EMBL" id="GBO00284.1"/>
    </source>
</evidence>
<evidence type="ECO:0000313" key="2">
    <source>
        <dbReference type="Proteomes" id="UP000499080"/>
    </source>
</evidence>
<name>A0A4Y2TKM3_ARAVE</name>
<proteinExistence type="predicted"/>
<accession>A0A4Y2TKM3</accession>
<keyword evidence="2" id="KW-1185">Reference proteome</keyword>
<protein>
    <submittedName>
        <fullName evidence="1">Uncharacterized protein</fullName>
    </submittedName>
</protein>